<evidence type="ECO:0000313" key="2">
    <source>
        <dbReference type="EMBL" id="KMO33909.1"/>
    </source>
</evidence>
<gene>
    <name evidence="2" type="ORF">VQ02_19935</name>
</gene>
<accession>A0A0J6SJT9</accession>
<organism evidence="2 3">
    <name type="scientific">Methylobacterium variabile</name>
    <dbReference type="NCBI Taxonomy" id="298794"/>
    <lineage>
        <taxon>Bacteria</taxon>
        <taxon>Pseudomonadati</taxon>
        <taxon>Pseudomonadota</taxon>
        <taxon>Alphaproteobacteria</taxon>
        <taxon>Hyphomicrobiales</taxon>
        <taxon>Methylobacteriaceae</taxon>
        <taxon>Methylobacterium</taxon>
    </lineage>
</organism>
<dbReference type="Proteomes" id="UP000035955">
    <property type="component" value="Unassembled WGS sequence"/>
</dbReference>
<reference evidence="2 3" key="1">
    <citation type="submission" date="2015-03" db="EMBL/GenBank/DDBJ databases">
        <title>Genome sequencing of Methylobacterium variabile DSM 16961.</title>
        <authorList>
            <person name="Chaudhry V."/>
            <person name="Patil P.B."/>
        </authorList>
    </citation>
    <scope>NUCLEOTIDE SEQUENCE [LARGE SCALE GENOMIC DNA]</scope>
    <source>
        <strain evidence="2 3">DSM 16961</strain>
    </source>
</reference>
<feature type="region of interest" description="Disordered" evidence="1">
    <location>
        <begin position="135"/>
        <end position="160"/>
    </location>
</feature>
<name>A0A0J6SJT9_9HYPH</name>
<dbReference type="AlphaFoldDB" id="A0A0J6SJT9"/>
<proteinExistence type="predicted"/>
<protein>
    <submittedName>
        <fullName evidence="2">Uncharacterized protein</fullName>
    </submittedName>
</protein>
<evidence type="ECO:0000313" key="3">
    <source>
        <dbReference type="Proteomes" id="UP000035955"/>
    </source>
</evidence>
<keyword evidence="3" id="KW-1185">Reference proteome</keyword>
<dbReference type="RefSeq" id="WP_048445947.1">
    <property type="nucleotide sequence ID" value="NZ_LABY01000143.1"/>
</dbReference>
<dbReference type="PATRIC" id="fig|298794.3.peg.1309"/>
<sequence length="160" mass="17264">MARRETRVTIPSTDPNNRDGGKVFLIREMPATQAEDWAMRALLALTAAGAEIPDDLEGAGMAGLAVMGVQALTGLKHADVKPLMDEMFTCVQACPDRQNPNVVRPLVEDDIEEVQTRLFLRREILQLHVGFSLPGAPSMSTSETPGPSGAGRITRTSPAR</sequence>
<evidence type="ECO:0000256" key="1">
    <source>
        <dbReference type="SAM" id="MobiDB-lite"/>
    </source>
</evidence>
<comment type="caution">
    <text evidence="2">The sequence shown here is derived from an EMBL/GenBank/DDBJ whole genome shotgun (WGS) entry which is preliminary data.</text>
</comment>
<dbReference type="EMBL" id="LABY01000143">
    <property type="protein sequence ID" value="KMO33909.1"/>
    <property type="molecule type" value="Genomic_DNA"/>
</dbReference>